<protein>
    <submittedName>
        <fullName evidence="4">Run domain Beclin-1-interacting and cysteine-rich domain-containing protein</fullName>
    </submittedName>
</protein>
<evidence type="ECO:0000313" key="4">
    <source>
        <dbReference type="EMBL" id="OWA52645.1"/>
    </source>
</evidence>
<dbReference type="Pfam" id="PF21054">
    <property type="entry name" value="RUBC_PIKBD"/>
    <property type="match status" value="2"/>
</dbReference>
<dbReference type="InterPro" id="IPR048569">
    <property type="entry name" value="RUBC_PIKBD"/>
</dbReference>
<feature type="region of interest" description="Disordered" evidence="2">
    <location>
        <begin position="247"/>
        <end position="301"/>
    </location>
</feature>
<dbReference type="EMBL" id="MTYJ01000278">
    <property type="protein sequence ID" value="OWA52645.1"/>
    <property type="molecule type" value="Genomic_DNA"/>
</dbReference>
<evidence type="ECO:0000256" key="2">
    <source>
        <dbReference type="SAM" id="MobiDB-lite"/>
    </source>
</evidence>
<evidence type="ECO:0000259" key="3">
    <source>
        <dbReference type="SMART" id="SM01175"/>
    </source>
</evidence>
<dbReference type="AlphaFoldDB" id="A0A9X6NEY2"/>
<dbReference type="InterPro" id="IPR052428">
    <property type="entry name" value="Autophagy_HostDef_Reg"/>
</dbReference>
<dbReference type="SMART" id="SM01175">
    <property type="entry name" value="DUF4206"/>
    <property type="match status" value="1"/>
</dbReference>
<proteinExistence type="predicted"/>
<dbReference type="Pfam" id="PF13901">
    <property type="entry name" value="RH_dom"/>
    <property type="match status" value="1"/>
</dbReference>
<comment type="caution">
    <text evidence="4">The sequence shown here is derived from an EMBL/GenBank/DDBJ whole genome shotgun (WGS) entry which is preliminary data.</text>
</comment>
<keyword evidence="5" id="KW-1185">Reference proteome</keyword>
<keyword evidence="1" id="KW-0072">Autophagy</keyword>
<dbReference type="PANTHER" id="PTHR45971:SF1">
    <property type="entry name" value="RUBICON, ISOFORM A"/>
    <property type="match status" value="1"/>
</dbReference>
<dbReference type="InterPro" id="IPR025258">
    <property type="entry name" value="RH_dom"/>
</dbReference>
<dbReference type="OrthoDB" id="10067503at2759"/>
<feature type="compositionally biased region" description="Polar residues" evidence="2">
    <location>
        <begin position="402"/>
        <end position="412"/>
    </location>
</feature>
<dbReference type="GO" id="GO:0006914">
    <property type="term" value="P:autophagy"/>
    <property type="evidence" value="ECO:0007669"/>
    <property type="project" value="UniProtKB-KW"/>
</dbReference>
<gene>
    <name evidence="4" type="ORF">BV898_17092</name>
</gene>
<evidence type="ECO:0000256" key="1">
    <source>
        <dbReference type="ARBA" id="ARBA00023006"/>
    </source>
</evidence>
<dbReference type="CDD" id="cd00637">
    <property type="entry name" value="7tm_classA_rhodopsin-like"/>
    <property type="match status" value="1"/>
</dbReference>
<reference evidence="5" key="1">
    <citation type="submission" date="2017-01" db="EMBL/GenBank/DDBJ databases">
        <title>Comparative genomics of anhydrobiosis in the tardigrade Hypsibius dujardini.</title>
        <authorList>
            <person name="Yoshida Y."/>
            <person name="Koutsovoulos G."/>
            <person name="Laetsch D."/>
            <person name="Stevens L."/>
            <person name="Kumar S."/>
            <person name="Horikawa D."/>
            <person name="Ishino K."/>
            <person name="Komine S."/>
            <person name="Tomita M."/>
            <person name="Blaxter M."/>
            <person name="Arakawa K."/>
        </authorList>
    </citation>
    <scope>NUCLEOTIDE SEQUENCE [LARGE SCALE GENOMIC DNA]</scope>
    <source>
        <strain evidence="5">Z151</strain>
    </source>
</reference>
<feature type="domain" description="Rubicon Homology" evidence="3">
    <location>
        <begin position="708"/>
        <end position="888"/>
    </location>
</feature>
<dbReference type="Proteomes" id="UP000192578">
    <property type="component" value="Unassembled WGS sequence"/>
</dbReference>
<evidence type="ECO:0000313" key="5">
    <source>
        <dbReference type="Proteomes" id="UP000192578"/>
    </source>
</evidence>
<dbReference type="PANTHER" id="PTHR45971">
    <property type="entry name" value="PHOX (PX) DOMAIN-CONTAINING PROTEIN"/>
    <property type="match status" value="1"/>
</dbReference>
<dbReference type="GO" id="GO:1901981">
    <property type="term" value="F:phosphatidylinositol phosphate binding"/>
    <property type="evidence" value="ECO:0007669"/>
    <property type="project" value="TreeGrafter"/>
</dbReference>
<feature type="compositionally biased region" description="Low complexity" evidence="2">
    <location>
        <begin position="522"/>
        <end position="535"/>
    </location>
</feature>
<feature type="compositionally biased region" description="Polar residues" evidence="2">
    <location>
        <begin position="273"/>
        <end position="297"/>
    </location>
</feature>
<feature type="region of interest" description="Disordered" evidence="2">
    <location>
        <begin position="364"/>
        <end position="412"/>
    </location>
</feature>
<organism evidence="4 5">
    <name type="scientific">Hypsibius exemplaris</name>
    <name type="common">Freshwater tardigrade</name>
    <dbReference type="NCBI Taxonomy" id="2072580"/>
    <lineage>
        <taxon>Eukaryota</taxon>
        <taxon>Metazoa</taxon>
        <taxon>Ecdysozoa</taxon>
        <taxon>Tardigrada</taxon>
        <taxon>Eutardigrada</taxon>
        <taxon>Parachela</taxon>
        <taxon>Hypsibioidea</taxon>
        <taxon>Hypsibiidae</taxon>
        <taxon>Hypsibius</taxon>
    </lineage>
</organism>
<sequence length="931" mass="101808">MSEISAVSDLEEDHDLHTILALYDSSDLLAKLDDAVRVLMEMVPSGVVEHEELLDDALAVVCGDLCQIMELGIKDPTLLTLLVFLRSLAQSTKQQQHSTGPSSQPIEEYDLQLPHPAVDPAKREVLFAVVIDLFKSLPARLKFLAFLEDDCSLADLYLSFAPLRNQADCGRVCRALRMLPHVGDASDGEVKEVPDEDLEPIDNHRVAGEIVNETEATDVVDGWEKVMTPKIVVSSPVKVTVEAVQFQSPPPAAVRTKPILHTRSRSNLDYLPPNSNRTASPVRQPRRQSFSRGSMPSSLPERTVSFAHSSYFSPPRPGQSLIGYLQSQDTETCADLERENAHFFVSDVIIAAVEQMQYERRHGKTRKWAGPATGSSNRGGGLTSDDEMVMGRSPGSSVGAEQASSPMAEQASSLGAEQAFSLGAEQASSLGAGQAFSLGAEQALSLGAEQASSLGAEQAFSLGAEQALSLGADQASSLRAGQALSLGAEQELSLGAEQASSPMAVAALRTARGLMTYRGMVSDGQSSSTGTTSGSLEEEDDDSLTFPLMQADHSPQQLWSSPITMEFLPADDQRDAAPVTAAPACGPTWRVRATDQPSNSAESIAVSLLRKFSEHHLPNACEMDWLVSESDAPQSLLPLPKGTFISPDSPQREQQGRIRGNLEWAPLRPQVIYHIQPHVTLKVGIVNQKNRCAGCGGKMDAYQQARMRFCEYTGKYFCVCCHEYKTALIPARVLLKWDFTKHYVSNFAADFIARIYRDPLFDVKDCNMDLYKKSKSLALTRSIRSQLVLATEYVRTCRQGGSAMGEIEQLPKFVWEHIHTYSLDLFCSVKDNILPNFIRPVADLAVKHVVNCQFCCSKGFICEFCKDETPLFPFQTNTVFQIGRSDRHLRTPFNIYIPGLAFANLINLTGILFDGFAVLDGVWTSGEAVCS</sequence>
<name>A0A9X6NEY2_HYPEX</name>
<accession>A0A9X6NEY2</accession>
<feature type="region of interest" description="Disordered" evidence="2">
    <location>
        <begin position="519"/>
        <end position="541"/>
    </location>
</feature>